<organism evidence="1 2">
    <name type="scientific">Epichloe festucae (strain Fl1)</name>
    <dbReference type="NCBI Taxonomy" id="877507"/>
    <lineage>
        <taxon>Eukaryota</taxon>
        <taxon>Fungi</taxon>
        <taxon>Dikarya</taxon>
        <taxon>Ascomycota</taxon>
        <taxon>Pezizomycotina</taxon>
        <taxon>Sordariomycetes</taxon>
        <taxon>Hypocreomycetidae</taxon>
        <taxon>Hypocreales</taxon>
        <taxon>Clavicipitaceae</taxon>
        <taxon>Epichloe</taxon>
    </lineage>
</organism>
<dbReference type="PANTHER" id="PTHR39600">
    <property type="entry name" value="PEPTIDASE INHIBITOR I78 FAMILY PROTEIN"/>
    <property type="match status" value="1"/>
</dbReference>
<accession>A0A7S9KRL5</accession>
<name>A0A7S9KRL5_EPIFF</name>
<proteinExistence type="predicted"/>
<dbReference type="EMBL" id="CP031387">
    <property type="protein sequence ID" value="QPG98929.1"/>
    <property type="molecule type" value="Genomic_DNA"/>
</dbReference>
<protein>
    <recommendedName>
        <fullName evidence="3">Pua rna binding domain-containing protein</fullName>
    </recommendedName>
</protein>
<dbReference type="Pfam" id="PF11720">
    <property type="entry name" value="Inhibitor_I78"/>
    <property type="match status" value="1"/>
</dbReference>
<dbReference type="AlphaFoldDB" id="A0A7S9KRL5"/>
<dbReference type="OrthoDB" id="10013825at2759"/>
<reference evidence="1 2" key="1">
    <citation type="journal article" date="2018" name="PLoS Genet.">
        <title>Repeat elements organise 3D genome structure and mediate transcription in the filamentous fungus Epichloe festucae.</title>
        <authorList>
            <person name="Winter D.J."/>
            <person name="Ganley A.R.D."/>
            <person name="Young C.A."/>
            <person name="Liachko I."/>
            <person name="Schardl C.L."/>
            <person name="Dupont P.Y."/>
            <person name="Berry D."/>
            <person name="Ram A."/>
            <person name="Scott B."/>
            <person name="Cox M.P."/>
        </authorList>
    </citation>
    <scope>NUCLEOTIDE SEQUENCE [LARGE SCALE GENOMIC DNA]</scope>
    <source>
        <strain evidence="1 2">Fl1</strain>
    </source>
</reference>
<gene>
    <name evidence="1" type="ORF">C2857_000399</name>
</gene>
<dbReference type="PANTHER" id="PTHR39600:SF1">
    <property type="entry name" value="PEPTIDASE INHIBITOR I78 FAMILY PROTEIN"/>
    <property type="match status" value="1"/>
</dbReference>
<evidence type="ECO:0008006" key="3">
    <source>
        <dbReference type="Google" id="ProtNLM"/>
    </source>
</evidence>
<evidence type="ECO:0000313" key="1">
    <source>
        <dbReference type="EMBL" id="QPG98929.1"/>
    </source>
</evidence>
<dbReference type="Gene3D" id="3.30.10.10">
    <property type="entry name" value="Trypsin Inhibitor V, subunit A"/>
    <property type="match status" value="1"/>
</dbReference>
<evidence type="ECO:0000313" key="2">
    <source>
        <dbReference type="Proteomes" id="UP000594364"/>
    </source>
</evidence>
<dbReference type="InterPro" id="IPR021719">
    <property type="entry name" value="Prot_inh_I78"/>
</dbReference>
<sequence>MPLVVPGVTTNSSNKTEEWQNKLIGKKLSDTEHNEVMFCKKELPAEHRVISPGQMVTRDFNENRLNVHLKEDGTVSHVQHG</sequence>
<keyword evidence="2" id="KW-1185">Reference proteome</keyword>
<dbReference type="Proteomes" id="UP000594364">
    <property type="component" value="Chromosome 3"/>
</dbReference>